<dbReference type="InterPro" id="IPR058512">
    <property type="entry name" value="DUF8199"/>
</dbReference>
<dbReference type="EMBL" id="RYDJ01000015">
    <property type="protein sequence ID" value="RTZ03045.1"/>
    <property type="molecule type" value="Genomic_DNA"/>
</dbReference>
<dbReference type="AlphaFoldDB" id="A0A432CK25"/>
<proteinExistence type="predicted"/>
<dbReference type="Proteomes" id="UP000280825">
    <property type="component" value="Unassembled WGS sequence"/>
</dbReference>
<evidence type="ECO:0000313" key="1">
    <source>
        <dbReference type="EMBL" id="RTZ03045.1"/>
    </source>
</evidence>
<keyword evidence="2" id="KW-1185">Reference proteome</keyword>
<reference evidence="1 2" key="1">
    <citation type="submission" date="2018-12" db="EMBL/GenBank/DDBJ databases">
        <title>Flavobacterium sp. nov., isolated from glacier ice.</title>
        <authorList>
            <person name="Liu Q."/>
            <person name="Xin Y.-H."/>
        </authorList>
    </citation>
    <scope>NUCLEOTIDE SEQUENCE [LARGE SCALE GENOMIC DNA]</scope>
    <source>
        <strain evidence="1 2">RB1N8</strain>
    </source>
</reference>
<accession>A0A432CK25</accession>
<gene>
    <name evidence="1" type="ORF">EKL98_12295</name>
</gene>
<dbReference type="NCBIfam" id="NF047658">
    <property type="entry name" value="HYC_CC_PP"/>
    <property type="match status" value="1"/>
</dbReference>
<comment type="caution">
    <text evidence="1">The sequence shown here is derived from an EMBL/GenBank/DDBJ whole genome shotgun (WGS) entry which is preliminary data.</text>
</comment>
<organism evidence="1 2">
    <name type="scientific">Flavobacterium bomense</name>
    <dbReference type="NCBI Taxonomy" id="2497483"/>
    <lineage>
        <taxon>Bacteria</taxon>
        <taxon>Pseudomonadati</taxon>
        <taxon>Bacteroidota</taxon>
        <taxon>Flavobacteriia</taxon>
        <taxon>Flavobacteriales</taxon>
        <taxon>Flavobacteriaceae</taxon>
        <taxon>Flavobacterium</taxon>
    </lineage>
</organism>
<dbReference type="RefSeq" id="WP_126461880.1">
    <property type="nucleotide sequence ID" value="NZ_RYDJ01000015.1"/>
</dbReference>
<dbReference type="Pfam" id="PF26622">
    <property type="entry name" value="DUF8199"/>
    <property type="match status" value="1"/>
</dbReference>
<name>A0A432CK25_9FLAO</name>
<evidence type="ECO:0000313" key="2">
    <source>
        <dbReference type="Proteomes" id="UP000280825"/>
    </source>
</evidence>
<protein>
    <submittedName>
        <fullName evidence="1">Uncharacterized protein</fullName>
    </submittedName>
</protein>
<sequence length="134" mass="15577">MMKFKGLVSVLLAFFLLVSNVGVAFNLRYCGNEISSITLKTPVEDQKLEKKCCNVVEKKSNCCEDKEVNFQKKTDKLVQKTVSADTDFTFSIKEWNPYVFSFISNFQNSQFTSYCFDTNAPLFFKLYHQYIFYA</sequence>
<dbReference type="InterPro" id="IPR058060">
    <property type="entry name" value="HYC_CC_PP"/>
</dbReference>